<comment type="caution">
    <text evidence="2">The sequence shown here is derived from an EMBL/GenBank/DDBJ whole genome shotgun (WGS) entry which is preliminary data.</text>
</comment>
<protein>
    <submittedName>
        <fullName evidence="2">Uncharacterized protein</fullName>
    </submittedName>
</protein>
<dbReference type="EMBL" id="WHVL01000002">
    <property type="protein sequence ID" value="MCB8888729.1"/>
    <property type="molecule type" value="Genomic_DNA"/>
</dbReference>
<feature type="region of interest" description="Disordered" evidence="1">
    <location>
        <begin position="102"/>
        <end position="135"/>
    </location>
</feature>
<evidence type="ECO:0000313" key="2">
    <source>
        <dbReference type="EMBL" id="MCB8888729.1"/>
    </source>
</evidence>
<proteinExistence type="predicted"/>
<evidence type="ECO:0000256" key="1">
    <source>
        <dbReference type="SAM" id="MobiDB-lite"/>
    </source>
</evidence>
<keyword evidence="3" id="KW-1185">Reference proteome</keyword>
<organism evidence="2 3">
    <name type="scientific">Vreelandella malpeensis</name>
    <dbReference type="NCBI Taxonomy" id="1172368"/>
    <lineage>
        <taxon>Bacteria</taxon>
        <taxon>Pseudomonadati</taxon>
        <taxon>Pseudomonadota</taxon>
        <taxon>Gammaproteobacteria</taxon>
        <taxon>Oceanospirillales</taxon>
        <taxon>Halomonadaceae</taxon>
        <taxon>Vreelandella</taxon>
    </lineage>
</organism>
<gene>
    <name evidence="2" type="ORF">GEV37_06325</name>
</gene>
<dbReference type="RefSeq" id="WP_227389396.1">
    <property type="nucleotide sequence ID" value="NZ_JBHSCJ010000010.1"/>
</dbReference>
<reference evidence="2 3" key="1">
    <citation type="journal article" date="2021" name="Sci. Rep.">
        <title>Genome analysis of a halophilic bacterium Halomonas malpeensis YU-PRIM-29(T) reveals its exopolysaccharide and pigment producing capabilities.</title>
        <authorList>
            <person name="Athmika"/>
            <person name="Ghate S.D."/>
            <person name="Arun A.B."/>
            <person name="Rao S.S."/>
            <person name="Kumar S.T.A."/>
            <person name="Kandiyil M.K."/>
            <person name="Saptami K."/>
            <person name="Rekha P.D."/>
        </authorList>
    </citation>
    <scope>NUCLEOTIDE SEQUENCE [LARGE SCALE GENOMIC DNA]</scope>
    <source>
        <strain evidence="3">prim 29</strain>
    </source>
</reference>
<dbReference type="Proteomes" id="UP001319882">
    <property type="component" value="Unassembled WGS sequence"/>
</dbReference>
<sequence length="135" mass="14993">MPSRPDQPRLPSAVSRIERWLCWACFAILLLGLSNHLHAIELQDVKRDEHVATSHSDPRGYAYLPALPRIQHSEAKGDSAVLPYDPDHEALPATHYRPWVSRAGGHRGLVPDPGHGRPGTYRLARSRAPPSHPPS</sequence>
<name>A0ABS8DR13_9GAMM</name>
<evidence type="ECO:0000313" key="3">
    <source>
        <dbReference type="Proteomes" id="UP001319882"/>
    </source>
</evidence>
<accession>A0ABS8DR13</accession>